<proteinExistence type="predicted"/>
<feature type="transmembrane region" description="Helical" evidence="4">
    <location>
        <begin position="110"/>
        <end position="133"/>
    </location>
</feature>
<dbReference type="CDD" id="cd17489">
    <property type="entry name" value="MFS_YfcJ_like"/>
    <property type="match status" value="1"/>
</dbReference>
<dbReference type="Gene3D" id="1.20.1250.20">
    <property type="entry name" value="MFS general substrate transporter like domains"/>
    <property type="match status" value="1"/>
</dbReference>
<accession>A0AAJ4X933</accession>
<feature type="transmembrane region" description="Helical" evidence="4">
    <location>
        <begin position="217"/>
        <end position="239"/>
    </location>
</feature>
<dbReference type="SUPFAM" id="SSF103473">
    <property type="entry name" value="MFS general substrate transporter"/>
    <property type="match status" value="1"/>
</dbReference>
<feature type="transmembrane region" description="Helical" evidence="4">
    <location>
        <begin position="275"/>
        <end position="293"/>
    </location>
</feature>
<dbReference type="PANTHER" id="PTHR23531">
    <property type="entry name" value="QUINOLENE RESISTANCE PROTEIN NORA"/>
    <property type="match status" value="1"/>
</dbReference>
<sequence length="369" mass="40022">MLLSSMPLAIKQHMGGTARDMSLVVSIYLLGIVLLRPFSGVISDRIGSKKVSILTMFLFVICSFMYLGIHAIVPLLIVRMIHGVFHSLSTTAHAAMAITMVPNSRKGEGVGYYGLAMSLSMVLGPALGLYILNSFGFEVLIFVAAIFSVISWLLTLFIKNPETANPSIRTAIGKQKFRFSNFIEMKAVPVCISAMLFAFSYSSIISFMAVYTSQLGIPAAAMYYFITFAISIMVTRPIIGKLLDSKGPSYLIIPSLIIFALGLMIMGSATSMLQILVSGVILGVAYGAIFPSFQTITIKLSPVDKAGSATATFFLFYDSGFGLGAFALAVVASYFGYANMYLIVSGLILLTLLLYYLLYHRKQQSSIAN</sequence>
<feature type="transmembrane region" description="Helical" evidence="4">
    <location>
        <begin position="251"/>
        <end position="269"/>
    </location>
</feature>
<gene>
    <name evidence="6" type="primary">yhhS</name>
    <name evidence="6" type="ORF">SAMEA4412673_00090</name>
</gene>
<feature type="transmembrane region" description="Helical" evidence="4">
    <location>
        <begin position="187"/>
        <end position="211"/>
    </location>
</feature>
<dbReference type="Pfam" id="PF07690">
    <property type="entry name" value="MFS_1"/>
    <property type="match status" value="1"/>
</dbReference>
<dbReference type="InterPro" id="IPR036259">
    <property type="entry name" value="MFS_trans_sf"/>
</dbReference>
<evidence type="ECO:0000313" key="7">
    <source>
        <dbReference type="Proteomes" id="UP000215355"/>
    </source>
</evidence>
<keyword evidence="2 4" id="KW-1133">Transmembrane helix</keyword>
<protein>
    <submittedName>
        <fullName evidence="6">Major facilitator superfamily transporter</fullName>
    </submittedName>
</protein>
<dbReference type="InterPro" id="IPR011701">
    <property type="entry name" value="MFS"/>
</dbReference>
<feature type="transmembrane region" description="Helical" evidence="4">
    <location>
        <begin position="21"/>
        <end position="39"/>
    </location>
</feature>
<feature type="domain" description="Major facilitator superfamily (MFS) profile" evidence="5">
    <location>
        <begin position="1"/>
        <end position="363"/>
    </location>
</feature>
<name>A0AAJ4X933_9SPHI</name>
<dbReference type="KEGG" id="smiz:4412673_00090"/>
<feature type="transmembrane region" description="Helical" evidence="4">
    <location>
        <begin position="51"/>
        <end position="78"/>
    </location>
</feature>
<dbReference type="EMBL" id="LT906468">
    <property type="protein sequence ID" value="SNV35877.1"/>
    <property type="molecule type" value="Genomic_DNA"/>
</dbReference>
<dbReference type="PANTHER" id="PTHR23531:SF2">
    <property type="entry name" value="PERMEASE"/>
    <property type="match status" value="1"/>
</dbReference>
<evidence type="ECO:0000256" key="3">
    <source>
        <dbReference type="ARBA" id="ARBA00023136"/>
    </source>
</evidence>
<evidence type="ECO:0000259" key="5">
    <source>
        <dbReference type="PROSITE" id="PS50850"/>
    </source>
</evidence>
<dbReference type="PROSITE" id="PS50850">
    <property type="entry name" value="MFS"/>
    <property type="match status" value="1"/>
</dbReference>
<dbReference type="AlphaFoldDB" id="A0AAJ4X933"/>
<organism evidence="6 7">
    <name type="scientific">Sphingobacterium mizutaii</name>
    <dbReference type="NCBI Taxonomy" id="1010"/>
    <lineage>
        <taxon>Bacteria</taxon>
        <taxon>Pseudomonadati</taxon>
        <taxon>Bacteroidota</taxon>
        <taxon>Sphingobacteriia</taxon>
        <taxon>Sphingobacteriales</taxon>
        <taxon>Sphingobacteriaceae</taxon>
        <taxon>Sphingobacterium</taxon>
    </lineage>
</organism>
<dbReference type="Proteomes" id="UP000215355">
    <property type="component" value="Chromosome 1"/>
</dbReference>
<feature type="transmembrane region" description="Helical" evidence="4">
    <location>
        <begin position="314"/>
        <end position="335"/>
    </location>
</feature>
<dbReference type="GO" id="GO:0022857">
    <property type="term" value="F:transmembrane transporter activity"/>
    <property type="evidence" value="ECO:0007669"/>
    <property type="project" value="InterPro"/>
</dbReference>
<keyword evidence="1 4" id="KW-0812">Transmembrane</keyword>
<reference evidence="6 7" key="1">
    <citation type="submission" date="2017-06" db="EMBL/GenBank/DDBJ databases">
        <authorList>
            <consortium name="Pathogen Informatics"/>
        </authorList>
    </citation>
    <scope>NUCLEOTIDE SEQUENCE [LARGE SCALE GENOMIC DNA]</scope>
    <source>
        <strain evidence="6 7">NCTC12149</strain>
    </source>
</reference>
<dbReference type="InterPro" id="IPR020846">
    <property type="entry name" value="MFS_dom"/>
</dbReference>
<evidence type="ECO:0000313" key="6">
    <source>
        <dbReference type="EMBL" id="SNV35877.1"/>
    </source>
</evidence>
<dbReference type="InterPro" id="IPR052714">
    <property type="entry name" value="MFS_Exporter"/>
</dbReference>
<evidence type="ECO:0000256" key="1">
    <source>
        <dbReference type="ARBA" id="ARBA00022692"/>
    </source>
</evidence>
<keyword evidence="3 4" id="KW-0472">Membrane</keyword>
<evidence type="ECO:0000256" key="2">
    <source>
        <dbReference type="ARBA" id="ARBA00022989"/>
    </source>
</evidence>
<feature type="transmembrane region" description="Helical" evidence="4">
    <location>
        <begin position="341"/>
        <end position="359"/>
    </location>
</feature>
<feature type="transmembrane region" description="Helical" evidence="4">
    <location>
        <begin position="139"/>
        <end position="158"/>
    </location>
</feature>
<evidence type="ECO:0000256" key="4">
    <source>
        <dbReference type="SAM" id="Phobius"/>
    </source>
</evidence>